<protein>
    <submittedName>
        <fullName evidence="1">Uncharacterized protein</fullName>
    </submittedName>
</protein>
<dbReference type="AlphaFoldDB" id="A0A251TWG2"/>
<evidence type="ECO:0000313" key="2">
    <source>
        <dbReference type="Proteomes" id="UP000215914"/>
    </source>
</evidence>
<keyword evidence="2" id="KW-1185">Reference proteome</keyword>
<dbReference type="EMBL" id="CM007898">
    <property type="protein sequence ID" value="OTG15477.1"/>
    <property type="molecule type" value="Genomic_DNA"/>
</dbReference>
<evidence type="ECO:0000313" key="1">
    <source>
        <dbReference type="EMBL" id="OTG15477.1"/>
    </source>
</evidence>
<reference evidence="2" key="1">
    <citation type="journal article" date="2017" name="Nature">
        <title>The sunflower genome provides insights into oil metabolism, flowering and Asterid evolution.</title>
        <authorList>
            <person name="Badouin H."/>
            <person name="Gouzy J."/>
            <person name="Grassa C.J."/>
            <person name="Murat F."/>
            <person name="Staton S.E."/>
            <person name="Cottret L."/>
            <person name="Lelandais-Briere C."/>
            <person name="Owens G.L."/>
            <person name="Carrere S."/>
            <person name="Mayjonade B."/>
            <person name="Legrand L."/>
            <person name="Gill N."/>
            <person name="Kane N.C."/>
            <person name="Bowers J.E."/>
            <person name="Hubner S."/>
            <person name="Bellec A."/>
            <person name="Berard A."/>
            <person name="Berges H."/>
            <person name="Blanchet N."/>
            <person name="Boniface M.C."/>
            <person name="Brunel D."/>
            <person name="Catrice O."/>
            <person name="Chaidir N."/>
            <person name="Claudel C."/>
            <person name="Donnadieu C."/>
            <person name="Faraut T."/>
            <person name="Fievet G."/>
            <person name="Helmstetter N."/>
            <person name="King M."/>
            <person name="Knapp S.J."/>
            <person name="Lai Z."/>
            <person name="Le Paslier M.C."/>
            <person name="Lippi Y."/>
            <person name="Lorenzon L."/>
            <person name="Mandel J.R."/>
            <person name="Marage G."/>
            <person name="Marchand G."/>
            <person name="Marquand E."/>
            <person name="Bret-Mestries E."/>
            <person name="Morien E."/>
            <person name="Nambeesan S."/>
            <person name="Nguyen T."/>
            <person name="Pegot-Espagnet P."/>
            <person name="Pouilly N."/>
            <person name="Raftis F."/>
            <person name="Sallet E."/>
            <person name="Schiex T."/>
            <person name="Thomas J."/>
            <person name="Vandecasteele C."/>
            <person name="Vares D."/>
            <person name="Vear F."/>
            <person name="Vautrin S."/>
            <person name="Crespi M."/>
            <person name="Mangin B."/>
            <person name="Burke J.M."/>
            <person name="Salse J."/>
            <person name="Munos S."/>
            <person name="Vincourt P."/>
            <person name="Rieseberg L.H."/>
            <person name="Langlade N.B."/>
        </authorList>
    </citation>
    <scope>NUCLEOTIDE SEQUENCE [LARGE SCALE GENOMIC DNA]</scope>
    <source>
        <strain evidence="2">cv. SF193</strain>
    </source>
</reference>
<gene>
    <name evidence="1" type="ORF">HannXRQ_Chr09g0260801</name>
</gene>
<accession>A0A251TWG2</accession>
<organism evidence="1 2">
    <name type="scientific">Helianthus annuus</name>
    <name type="common">Common sunflower</name>
    <dbReference type="NCBI Taxonomy" id="4232"/>
    <lineage>
        <taxon>Eukaryota</taxon>
        <taxon>Viridiplantae</taxon>
        <taxon>Streptophyta</taxon>
        <taxon>Embryophyta</taxon>
        <taxon>Tracheophyta</taxon>
        <taxon>Spermatophyta</taxon>
        <taxon>Magnoliopsida</taxon>
        <taxon>eudicotyledons</taxon>
        <taxon>Gunneridae</taxon>
        <taxon>Pentapetalae</taxon>
        <taxon>asterids</taxon>
        <taxon>campanulids</taxon>
        <taxon>Asterales</taxon>
        <taxon>Asteraceae</taxon>
        <taxon>Asteroideae</taxon>
        <taxon>Heliantheae alliance</taxon>
        <taxon>Heliantheae</taxon>
        <taxon>Helianthus</taxon>
    </lineage>
</organism>
<name>A0A251TWG2_HELAN</name>
<dbReference type="InParanoid" id="A0A251TWG2"/>
<dbReference type="Proteomes" id="UP000215914">
    <property type="component" value="Chromosome 9"/>
</dbReference>
<sequence>MSLIWIIHALKWTSYIIFQNPRRNLLICIFSHLHPPFWFKPFQRFNIRYEQSS</sequence>
<proteinExistence type="predicted"/>